<evidence type="ECO:0000313" key="3">
    <source>
        <dbReference type="Proteomes" id="UP000622552"/>
    </source>
</evidence>
<comment type="caution">
    <text evidence="2">The sequence shown here is derived from an EMBL/GenBank/DDBJ whole genome shotgun (WGS) entry which is preliminary data.</text>
</comment>
<evidence type="ECO:0000259" key="1">
    <source>
        <dbReference type="Pfam" id="PF09860"/>
    </source>
</evidence>
<dbReference type="EMBL" id="JADOUF010000001">
    <property type="protein sequence ID" value="MBG6140415.1"/>
    <property type="molecule type" value="Genomic_DNA"/>
</dbReference>
<dbReference type="Proteomes" id="UP000622552">
    <property type="component" value="Unassembled WGS sequence"/>
</dbReference>
<proteinExistence type="predicted"/>
<gene>
    <name evidence="2" type="ORF">IW245_006609</name>
</gene>
<accession>A0A8J7KJH7</accession>
<dbReference type="RefSeq" id="WP_197006959.1">
    <property type="nucleotide sequence ID" value="NZ_BONS01000005.1"/>
</dbReference>
<evidence type="ECO:0000313" key="2">
    <source>
        <dbReference type="EMBL" id="MBG6140415.1"/>
    </source>
</evidence>
<organism evidence="2 3">
    <name type="scientific">Longispora fulva</name>
    <dbReference type="NCBI Taxonomy" id="619741"/>
    <lineage>
        <taxon>Bacteria</taxon>
        <taxon>Bacillati</taxon>
        <taxon>Actinomycetota</taxon>
        <taxon>Actinomycetes</taxon>
        <taxon>Micromonosporales</taxon>
        <taxon>Micromonosporaceae</taxon>
        <taxon>Longispora</taxon>
    </lineage>
</organism>
<name>A0A8J7KJH7_9ACTN</name>
<dbReference type="Pfam" id="PF09860">
    <property type="entry name" value="DUF2087"/>
    <property type="match status" value="1"/>
</dbReference>
<protein>
    <recommendedName>
        <fullName evidence="1">DUF2087 domain-containing protein</fullName>
    </recommendedName>
</protein>
<dbReference type="AlphaFoldDB" id="A0A8J7KJH7"/>
<reference evidence="2" key="1">
    <citation type="submission" date="2020-11" db="EMBL/GenBank/DDBJ databases">
        <title>Sequencing the genomes of 1000 actinobacteria strains.</title>
        <authorList>
            <person name="Klenk H.-P."/>
        </authorList>
    </citation>
    <scope>NUCLEOTIDE SEQUENCE</scope>
    <source>
        <strain evidence="2">DSM 45356</strain>
    </source>
</reference>
<sequence>MTPNAACGLLAEPDRLRVYAAVVLGAGLPSEIADRAGTDVDTAIRALRRLHRGGLLSLVDGRYAADAAPFKEAVRVAAATEPPVAPLDPDPRRDAVLRAFIRDGRLVHMPVARAKLRMVLEHIVAGFEPGVRYPEREVNTILRAWTEDYVTLRRNLIDTVLLDRADGYYWRSGGPVEV</sequence>
<dbReference type="InterPro" id="IPR018656">
    <property type="entry name" value="DUF2087"/>
</dbReference>
<keyword evidence="3" id="KW-1185">Reference proteome</keyword>
<feature type="domain" description="DUF2087" evidence="1">
    <location>
        <begin position="105"/>
        <end position="171"/>
    </location>
</feature>